<dbReference type="EMBL" id="BOMN01000023">
    <property type="protein sequence ID" value="GIE18814.1"/>
    <property type="molecule type" value="Genomic_DNA"/>
</dbReference>
<evidence type="ECO:0000313" key="1">
    <source>
        <dbReference type="EMBL" id="GIE18814.1"/>
    </source>
</evidence>
<sequence length="314" mass="35216">MTATVAFDINTVRSSADLLRTERIRIAPDEPGLVPSGRGWGEAKREMAELCAVPPATIAEVLEMLTRAQRIMDLLPPPAANRIASFNSLYFTITDRVGAALTGPDVVDPAFLELLDVEFAKRYFDALRLWGEEDHGTPDAWEVLFRRAQDERISRLAAAILGVNAHINHDLALALVATWERLGTPPGDVVHPDYLLINKIFYQEIPRLRRRYSTSWQLRVDALAGDLDDWSQSVLVAATRAHAWDQGKRLWDLRDEAEHLAHARLVMDRASAYVGELLITSDGVFNQVGVVLKAGRDTVRGAWRRVFHRRRAGI</sequence>
<dbReference type="Pfam" id="PF19458">
    <property type="entry name" value="DUF5995"/>
    <property type="match status" value="1"/>
</dbReference>
<dbReference type="InterPro" id="IPR046037">
    <property type="entry name" value="DUF5995"/>
</dbReference>
<keyword evidence="2" id="KW-1185">Reference proteome</keyword>
<proteinExistence type="predicted"/>
<organism evidence="1 2">
    <name type="scientific">Winogradskya humida</name>
    <dbReference type="NCBI Taxonomy" id="113566"/>
    <lineage>
        <taxon>Bacteria</taxon>
        <taxon>Bacillati</taxon>
        <taxon>Actinomycetota</taxon>
        <taxon>Actinomycetes</taxon>
        <taxon>Micromonosporales</taxon>
        <taxon>Micromonosporaceae</taxon>
        <taxon>Winogradskya</taxon>
    </lineage>
</organism>
<name>A0ABQ3ZJR8_9ACTN</name>
<protein>
    <submittedName>
        <fullName evidence="1">Uncharacterized protein</fullName>
    </submittedName>
</protein>
<reference evidence="1 2" key="1">
    <citation type="submission" date="2021-01" db="EMBL/GenBank/DDBJ databases">
        <title>Whole genome shotgun sequence of Actinoplanes humidus NBRC 14915.</title>
        <authorList>
            <person name="Komaki H."/>
            <person name="Tamura T."/>
        </authorList>
    </citation>
    <scope>NUCLEOTIDE SEQUENCE [LARGE SCALE GENOMIC DNA]</scope>
    <source>
        <strain evidence="1 2">NBRC 14915</strain>
    </source>
</reference>
<accession>A0ABQ3ZJR8</accession>
<gene>
    <name evidence="1" type="ORF">Ahu01nite_019160</name>
</gene>
<dbReference type="RefSeq" id="WP_239158736.1">
    <property type="nucleotide sequence ID" value="NZ_BAAATV010000003.1"/>
</dbReference>
<evidence type="ECO:0000313" key="2">
    <source>
        <dbReference type="Proteomes" id="UP000603200"/>
    </source>
</evidence>
<comment type="caution">
    <text evidence="1">The sequence shown here is derived from an EMBL/GenBank/DDBJ whole genome shotgun (WGS) entry which is preliminary data.</text>
</comment>
<dbReference type="Proteomes" id="UP000603200">
    <property type="component" value="Unassembled WGS sequence"/>
</dbReference>